<dbReference type="GO" id="GO:0050660">
    <property type="term" value="F:flavin adenine dinucleotide binding"/>
    <property type="evidence" value="ECO:0007669"/>
    <property type="project" value="InterPro"/>
</dbReference>
<feature type="binding site" evidence="20">
    <location>
        <position position="271"/>
    </location>
    <ligand>
        <name>substrate</name>
    </ligand>
</feature>
<comment type="catalytic activity">
    <reaction evidence="16">
        <text>pentanoyl-CoA + oxidized [electron-transfer flavoprotein] + H(+) = (2E)-pentenoyl-CoA + reduced [electron-transfer flavoprotein]</text>
        <dbReference type="Rhea" id="RHEA:43456"/>
        <dbReference type="Rhea" id="RHEA-COMP:10685"/>
        <dbReference type="Rhea" id="RHEA-COMP:10686"/>
        <dbReference type="ChEBI" id="CHEBI:15378"/>
        <dbReference type="ChEBI" id="CHEBI:57389"/>
        <dbReference type="ChEBI" id="CHEBI:57692"/>
        <dbReference type="ChEBI" id="CHEBI:58307"/>
        <dbReference type="ChEBI" id="CHEBI:86160"/>
    </reaction>
</comment>
<evidence type="ECO:0000256" key="15">
    <source>
        <dbReference type="ARBA" id="ARBA00047736"/>
    </source>
</evidence>
<keyword evidence="12" id="KW-0496">Mitochondrion</keyword>
<comment type="catalytic activity">
    <reaction evidence="17">
        <text>hexanoyl-CoA + oxidized [electron-transfer flavoprotein] + H(+) = (2E)-hexenoyl-CoA + reduced [electron-transfer flavoprotein]</text>
        <dbReference type="Rhea" id="RHEA:43464"/>
        <dbReference type="Rhea" id="RHEA-COMP:10685"/>
        <dbReference type="Rhea" id="RHEA-COMP:10686"/>
        <dbReference type="ChEBI" id="CHEBI:15378"/>
        <dbReference type="ChEBI" id="CHEBI:57692"/>
        <dbReference type="ChEBI" id="CHEBI:58307"/>
        <dbReference type="ChEBI" id="CHEBI:62077"/>
        <dbReference type="ChEBI" id="CHEBI:62620"/>
    </reaction>
</comment>
<dbReference type="SUPFAM" id="SSF56645">
    <property type="entry name" value="Acyl-CoA dehydrogenase NM domain-like"/>
    <property type="match status" value="1"/>
</dbReference>
<evidence type="ECO:0000259" key="23">
    <source>
        <dbReference type="Pfam" id="PF00441"/>
    </source>
</evidence>
<dbReference type="InterPro" id="IPR034183">
    <property type="entry name" value="IVD"/>
</dbReference>
<evidence type="ECO:0000256" key="12">
    <source>
        <dbReference type="ARBA" id="ARBA00023128"/>
    </source>
</evidence>
<protein>
    <recommendedName>
        <fullName evidence="7">Isovaleryl-CoA dehydrogenase, mitochondrial</fullName>
        <ecNumber evidence="6">1.3.8.1</ecNumber>
        <ecNumber evidence="5">1.3.8.4</ecNumber>
    </recommendedName>
    <alternativeName>
        <fullName evidence="13">Butyryl-CoA dehydrogenase</fullName>
    </alternativeName>
</protein>
<dbReference type="InterPro" id="IPR013786">
    <property type="entry name" value="AcylCoA_DH/ox_N"/>
</dbReference>
<evidence type="ECO:0000256" key="10">
    <source>
        <dbReference type="ARBA" id="ARBA00022946"/>
    </source>
</evidence>
<feature type="binding site" evidence="21">
    <location>
        <begin position="384"/>
        <end position="388"/>
    </location>
    <ligand>
        <name>FAD</name>
        <dbReference type="ChEBI" id="CHEBI:57692"/>
    </ligand>
</feature>
<gene>
    <name evidence="26" type="ORF">B4U80_08597</name>
</gene>
<evidence type="ECO:0000256" key="4">
    <source>
        <dbReference type="ARBA" id="ARBA00009347"/>
    </source>
</evidence>
<evidence type="ECO:0000313" key="27">
    <source>
        <dbReference type="Proteomes" id="UP000288716"/>
    </source>
</evidence>
<dbReference type="InterPro" id="IPR036250">
    <property type="entry name" value="AcylCo_DH-like_C"/>
</dbReference>
<dbReference type="EMBL" id="NCKV01000749">
    <property type="protein sequence ID" value="RWS29828.1"/>
    <property type="molecule type" value="Genomic_DNA"/>
</dbReference>
<feature type="binding site" evidence="21">
    <location>
        <begin position="198"/>
        <end position="200"/>
    </location>
    <ligand>
        <name>FAD</name>
        <dbReference type="ChEBI" id="CHEBI:57692"/>
    </ligand>
</feature>
<reference evidence="26 27" key="1">
    <citation type="journal article" date="2018" name="Gigascience">
        <title>Genomes of trombidid mites reveal novel predicted allergens and laterally-transferred genes associated with secondary metabolism.</title>
        <authorList>
            <person name="Dong X."/>
            <person name="Chaisiri K."/>
            <person name="Xia D."/>
            <person name="Armstrong S.D."/>
            <person name="Fang Y."/>
            <person name="Donnelly M.J."/>
            <person name="Kadowaki T."/>
            <person name="McGarry J.W."/>
            <person name="Darby A.C."/>
            <person name="Makepeace B.L."/>
        </authorList>
    </citation>
    <scope>NUCLEOTIDE SEQUENCE [LARGE SCALE GENOMIC DNA]</scope>
    <source>
        <strain evidence="26">UoL-UT</strain>
    </source>
</reference>
<dbReference type="Gene3D" id="1.20.140.10">
    <property type="entry name" value="Butyryl-CoA Dehydrogenase, subunit A, domain 3"/>
    <property type="match status" value="1"/>
</dbReference>
<dbReference type="FunFam" id="1.20.140.10:FF:000003">
    <property type="entry name" value="isovaleryl-CoA dehydrogenase, mitochondrial"/>
    <property type="match status" value="1"/>
</dbReference>
<comment type="cofactor">
    <cofactor evidence="1 21 22">
        <name>FAD</name>
        <dbReference type="ChEBI" id="CHEBI:57692"/>
    </cofactor>
</comment>
<comment type="caution">
    <text evidence="26">The sequence shown here is derived from an EMBL/GenBank/DDBJ whole genome shotgun (WGS) entry which is preliminary data.</text>
</comment>
<proteinExistence type="inferred from homology"/>
<dbReference type="PROSITE" id="PS00073">
    <property type="entry name" value="ACYL_COA_DH_2"/>
    <property type="match status" value="1"/>
</dbReference>
<keyword evidence="9 21" id="KW-0274">FAD</keyword>
<evidence type="ECO:0000256" key="17">
    <source>
        <dbReference type="ARBA" id="ARBA00048375"/>
    </source>
</evidence>
<comment type="function">
    <text evidence="14">Catalyzes the conversion of isovaleryl-CoA/3-methylbutanoyl-CoA to 3-methylbut-2-enoyl-CoA as an intermediate step in the leucine (Leu) catabolic pathway. To a lesser extent, is also able to catalyze the oxidation of other saturated short-chain acyl-CoA thioesters as pentanoyl-CoA, hexenoyl-CoA and butenoyl-CoA.</text>
</comment>
<evidence type="ECO:0000256" key="22">
    <source>
        <dbReference type="RuleBase" id="RU362125"/>
    </source>
</evidence>
<comment type="similarity">
    <text evidence="4 22">Belongs to the acyl-CoA dehydrogenase family.</text>
</comment>
<dbReference type="InterPro" id="IPR006091">
    <property type="entry name" value="Acyl-CoA_Oxase/DH_mid-dom"/>
</dbReference>
<dbReference type="InterPro" id="IPR009100">
    <property type="entry name" value="AcylCoA_DH/oxidase_NM_dom_sf"/>
</dbReference>
<dbReference type="FunFam" id="2.40.110.10:FF:000001">
    <property type="entry name" value="Acyl-CoA dehydrogenase, mitochondrial"/>
    <property type="match status" value="1"/>
</dbReference>
<dbReference type="PROSITE" id="PS00072">
    <property type="entry name" value="ACYL_COA_DH_1"/>
    <property type="match status" value="1"/>
</dbReference>
<dbReference type="InterPro" id="IPR009075">
    <property type="entry name" value="AcylCo_DH/oxidase_C"/>
</dbReference>
<dbReference type="CDD" id="cd01156">
    <property type="entry name" value="IVD"/>
    <property type="match status" value="1"/>
</dbReference>
<dbReference type="EC" id="1.3.8.1" evidence="6"/>
<evidence type="ECO:0000256" key="3">
    <source>
        <dbReference type="ARBA" id="ARBA00004898"/>
    </source>
</evidence>
<feature type="binding site" evidence="20">
    <location>
        <begin position="411"/>
        <end position="412"/>
    </location>
    <ligand>
        <name>substrate</name>
    </ligand>
</feature>
<keyword evidence="11 22" id="KW-0560">Oxidoreductase</keyword>
<dbReference type="Gene3D" id="1.10.540.10">
    <property type="entry name" value="Acyl-CoA dehydrogenase/oxidase, N-terminal domain"/>
    <property type="match status" value="1"/>
</dbReference>
<dbReference type="PANTHER" id="PTHR43884:SF12">
    <property type="entry name" value="ISOVALERYL-COA DEHYDROGENASE, MITOCHONDRIAL-RELATED"/>
    <property type="match status" value="1"/>
</dbReference>
<feature type="binding site" evidence="20">
    <location>
        <begin position="278"/>
        <end position="281"/>
    </location>
    <ligand>
        <name>substrate</name>
    </ligand>
</feature>
<evidence type="ECO:0000256" key="16">
    <source>
        <dbReference type="ARBA" id="ARBA00048345"/>
    </source>
</evidence>
<feature type="binding site" evidence="20">
    <location>
        <position position="174"/>
    </location>
    <ligand>
        <name>substrate</name>
    </ligand>
</feature>
<feature type="binding site" evidence="21">
    <location>
        <begin position="413"/>
        <end position="415"/>
    </location>
    <ligand>
        <name>FAD</name>
        <dbReference type="ChEBI" id="CHEBI:57692"/>
    </ligand>
</feature>
<dbReference type="InterPro" id="IPR046373">
    <property type="entry name" value="Acyl-CoA_Oxase/DH_mid-dom_sf"/>
</dbReference>
<evidence type="ECO:0000256" key="5">
    <source>
        <dbReference type="ARBA" id="ARBA00012044"/>
    </source>
</evidence>
<evidence type="ECO:0000256" key="2">
    <source>
        <dbReference type="ARBA" id="ARBA00004173"/>
    </source>
</evidence>
<evidence type="ECO:0000259" key="25">
    <source>
        <dbReference type="Pfam" id="PF02771"/>
    </source>
</evidence>
<dbReference type="OrthoDB" id="9988775at2759"/>
<dbReference type="Pfam" id="PF02770">
    <property type="entry name" value="Acyl-CoA_dh_M"/>
    <property type="match status" value="1"/>
</dbReference>
<comment type="pathway">
    <text evidence="3">Amino-acid degradation; L-leucine degradation; (S)-3-hydroxy-3-methylglutaryl-CoA from 3-isovaleryl-CoA: step 1/3.</text>
</comment>
<evidence type="ECO:0000256" key="13">
    <source>
        <dbReference type="ARBA" id="ARBA00031895"/>
    </source>
</evidence>
<dbReference type="GO" id="GO:0006552">
    <property type="term" value="P:L-leucine catabolic process"/>
    <property type="evidence" value="ECO:0007669"/>
    <property type="project" value="UniProtKB-UniPathway"/>
</dbReference>
<evidence type="ECO:0000256" key="18">
    <source>
        <dbReference type="ARBA" id="ARBA00052875"/>
    </source>
</evidence>
<sequence>MPFNIVPRITYRSVLKNCVRHKPIVAKEAVALGYSTTNDLMHGLTKEQSELRSTVRNFVEKELPQDLVQKIDRDSHWSGFRDFWRKLGSIGVLGVTAPSKYGGLELGYFEHVLVMEEISRVCAAIGLSYGAHSNLCVNQLTLNGSEKQKEKYLPKLIDGSFVGSLAMSETSAGSDVTSMKLKAEKKGDYFVLNGSKFWITNGSEADVVFVYAKTSDKGITAFVVEKGMEGFSVGQTIDKLGMRGSPTAELMFDNCKVPASNMVGELNRGVYVLMSGLDYERLVLSGGPVGIMQMACDQAFDYAHERVQFNKPIGTFQLLQGKMADMHTRLQACRAYLYNIARAIDASGRQKSSRDGTSPFTKECAGTILYVSENATQVALDAIQLLGGNGYSNEYIVGRLLRDAKLYEIGAGTSEIRRWLIGRELNKEYLS</sequence>
<evidence type="ECO:0000313" key="26">
    <source>
        <dbReference type="EMBL" id="RWS29828.1"/>
    </source>
</evidence>
<comment type="subcellular location">
    <subcellularLocation>
        <location evidence="2">Mitochondrion</location>
    </subcellularLocation>
</comment>
<name>A0A443SQM4_9ACAR</name>
<feature type="domain" description="Acyl-CoA dehydrogenase/oxidase N-terminal" evidence="25">
    <location>
        <begin position="45"/>
        <end position="159"/>
    </location>
</feature>
<evidence type="ECO:0000256" key="21">
    <source>
        <dbReference type="PIRSR" id="PIRSR634183-3"/>
    </source>
</evidence>
<feature type="active site" description="Proton acceptor" evidence="19">
    <location>
        <position position="280"/>
    </location>
</feature>
<evidence type="ECO:0000256" key="11">
    <source>
        <dbReference type="ARBA" id="ARBA00023002"/>
    </source>
</evidence>
<dbReference type="SUPFAM" id="SSF47203">
    <property type="entry name" value="Acyl-CoA dehydrogenase C-terminal domain-like"/>
    <property type="match status" value="1"/>
</dbReference>
<accession>A0A443SQM4</accession>
<organism evidence="26 27">
    <name type="scientific">Leptotrombidium deliense</name>
    <dbReference type="NCBI Taxonomy" id="299467"/>
    <lineage>
        <taxon>Eukaryota</taxon>
        <taxon>Metazoa</taxon>
        <taxon>Ecdysozoa</taxon>
        <taxon>Arthropoda</taxon>
        <taxon>Chelicerata</taxon>
        <taxon>Arachnida</taxon>
        <taxon>Acari</taxon>
        <taxon>Acariformes</taxon>
        <taxon>Trombidiformes</taxon>
        <taxon>Prostigmata</taxon>
        <taxon>Anystina</taxon>
        <taxon>Parasitengona</taxon>
        <taxon>Trombiculoidea</taxon>
        <taxon>Trombiculidae</taxon>
        <taxon>Leptotrombidium</taxon>
    </lineage>
</organism>
<keyword evidence="10" id="KW-0809">Transit peptide</keyword>
<evidence type="ECO:0000256" key="6">
    <source>
        <dbReference type="ARBA" id="ARBA00012046"/>
    </source>
</evidence>
<evidence type="ECO:0000256" key="19">
    <source>
        <dbReference type="PIRSR" id="PIRSR634183-1"/>
    </source>
</evidence>
<evidence type="ECO:0000256" key="8">
    <source>
        <dbReference type="ARBA" id="ARBA00022630"/>
    </source>
</evidence>
<keyword evidence="27" id="KW-1185">Reference proteome</keyword>
<dbReference type="EC" id="1.3.8.4" evidence="5"/>
<evidence type="ECO:0000256" key="9">
    <source>
        <dbReference type="ARBA" id="ARBA00022827"/>
    </source>
</evidence>
<dbReference type="STRING" id="299467.A0A443SQM4"/>
<evidence type="ECO:0000256" key="14">
    <source>
        <dbReference type="ARBA" id="ARBA00045583"/>
    </source>
</evidence>
<comment type="catalytic activity">
    <reaction evidence="18">
        <text>3-methylbutanoyl-CoA + oxidized [electron-transfer flavoprotein] + H(+) = 3-methylbut-2-enoyl-CoA + reduced [electron-transfer flavoprotein]</text>
        <dbReference type="Rhea" id="RHEA:12276"/>
        <dbReference type="Rhea" id="RHEA-COMP:10685"/>
        <dbReference type="Rhea" id="RHEA-COMP:10686"/>
        <dbReference type="ChEBI" id="CHEBI:15378"/>
        <dbReference type="ChEBI" id="CHEBI:57344"/>
        <dbReference type="ChEBI" id="CHEBI:57345"/>
        <dbReference type="ChEBI" id="CHEBI:57692"/>
        <dbReference type="ChEBI" id="CHEBI:58307"/>
        <dbReference type="EC" id="1.3.8.4"/>
    </reaction>
</comment>
<dbReference type="Pfam" id="PF00441">
    <property type="entry name" value="Acyl-CoA_dh_1"/>
    <property type="match status" value="1"/>
</dbReference>
<evidence type="ECO:0000256" key="20">
    <source>
        <dbReference type="PIRSR" id="PIRSR634183-2"/>
    </source>
</evidence>
<dbReference type="Pfam" id="PF02771">
    <property type="entry name" value="Acyl-CoA_dh_N"/>
    <property type="match status" value="1"/>
</dbReference>
<dbReference type="FunFam" id="1.10.540.10:FF:000007">
    <property type="entry name" value="Isovaleryl-CoA dehydrogenase, mitochondrial"/>
    <property type="match status" value="1"/>
</dbReference>
<feature type="domain" description="Acyl-CoA dehydrogenase/oxidase C-terminal" evidence="23">
    <location>
        <begin position="267"/>
        <end position="425"/>
    </location>
</feature>
<dbReference type="InterPro" id="IPR006089">
    <property type="entry name" value="Acyl-CoA_DH_CS"/>
</dbReference>
<dbReference type="Gene3D" id="2.40.110.10">
    <property type="entry name" value="Butyryl-CoA Dehydrogenase, subunit A, domain 2"/>
    <property type="match status" value="1"/>
</dbReference>
<feature type="domain" description="Acyl-CoA oxidase/dehydrogenase middle" evidence="24">
    <location>
        <begin position="165"/>
        <end position="255"/>
    </location>
</feature>
<evidence type="ECO:0000256" key="1">
    <source>
        <dbReference type="ARBA" id="ARBA00001974"/>
    </source>
</evidence>
<comment type="catalytic activity">
    <reaction evidence="15">
        <text>butanoyl-CoA + oxidized [electron-transfer flavoprotein] + H(+) = (2E)-butenoyl-CoA + reduced [electron-transfer flavoprotein]</text>
        <dbReference type="Rhea" id="RHEA:24004"/>
        <dbReference type="Rhea" id="RHEA-COMP:10685"/>
        <dbReference type="Rhea" id="RHEA-COMP:10686"/>
        <dbReference type="ChEBI" id="CHEBI:15378"/>
        <dbReference type="ChEBI" id="CHEBI:57332"/>
        <dbReference type="ChEBI" id="CHEBI:57371"/>
        <dbReference type="ChEBI" id="CHEBI:57692"/>
        <dbReference type="ChEBI" id="CHEBI:58307"/>
        <dbReference type="EC" id="1.3.8.1"/>
    </reaction>
</comment>
<feature type="binding site" evidence="21">
    <location>
        <begin position="165"/>
        <end position="174"/>
    </location>
    <ligand>
        <name>FAD</name>
        <dbReference type="ChEBI" id="CHEBI:57692"/>
    </ligand>
</feature>
<evidence type="ECO:0000259" key="24">
    <source>
        <dbReference type="Pfam" id="PF02770"/>
    </source>
</evidence>
<keyword evidence="8 22" id="KW-0285">Flavoprotein</keyword>
<dbReference type="VEuPathDB" id="VectorBase:LDEU002210"/>
<feature type="binding site" evidence="21">
    <location>
        <position position="306"/>
    </location>
    <ligand>
        <name>FAD</name>
        <dbReference type="ChEBI" id="CHEBI:57692"/>
    </ligand>
</feature>
<dbReference type="GO" id="GO:0005739">
    <property type="term" value="C:mitochondrion"/>
    <property type="evidence" value="ECO:0007669"/>
    <property type="project" value="UniProtKB-SubCell"/>
</dbReference>
<dbReference type="Proteomes" id="UP000288716">
    <property type="component" value="Unassembled WGS sequence"/>
</dbReference>
<dbReference type="InterPro" id="IPR037069">
    <property type="entry name" value="AcylCoA_DH/ox_N_sf"/>
</dbReference>
<evidence type="ECO:0000256" key="7">
    <source>
        <dbReference type="ARBA" id="ARBA00018258"/>
    </source>
</evidence>
<feature type="binding site" evidence="21">
    <location>
        <position position="317"/>
    </location>
    <ligand>
        <name>FAD</name>
        <dbReference type="ChEBI" id="CHEBI:57692"/>
    </ligand>
</feature>
<dbReference type="PANTHER" id="PTHR43884">
    <property type="entry name" value="ACYL-COA DEHYDROGENASE"/>
    <property type="match status" value="1"/>
</dbReference>
<dbReference type="AlphaFoldDB" id="A0A443SQM4"/>
<dbReference type="UniPathway" id="UPA00363">
    <property type="reaction ID" value="UER00860"/>
</dbReference>
<dbReference type="GO" id="GO:0008470">
    <property type="term" value="F:3-methylbutanoyl-CoA dehydrogenase activity"/>
    <property type="evidence" value="ECO:0007669"/>
    <property type="project" value="UniProtKB-EC"/>
</dbReference>